<keyword evidence="3" id="KW-1185">Reference proteome</keyword>
<evidence type="ECO:0000313" key="2">
    <source>
        <dbReference type="EMBL" id="UJO15828.1"/>
    </source>
</evidence>
<evidence type="ECO:0000313" key="3">
    <source>
        <dbReference type="Proteomes" id="UP000756132"/>
    </source>
</evidence>
<accession>A0A9Q8LEA2</accession>
<dbReference type="Proteomes" id="UP000756132">
    <property type="component" value="Chromosome 4"/>
</dbReference>
<protein>
    <submittedName>
        <fullName evidence="2">Uncharacterized protein</fullName>
    </submittedName>
</protein>
<gene>
    <name evidence="2" type="ORF">CLAFUR5_05061</name>
</gene>
<dbReference type="GeneID" id="71984939"/>
<feature type="region of interest" description="Disordered" evidence="1">
    <location>
        <begin position="1"/>
        <end position="29"/>
    </location>
</feature>
<dbReference type="KEGG" id="ffu:CLAFUR5_05061"/>
<reference evidence="2" key="1">
    <citation type="submission" date="2021-12" db="EMBL/GenBank/DDBJ databases">
        <authorList>
            <person name="Zaccaron A."/>
            <person name="Stergiopoulos I."/>
        </authorList>
    </citation>
    <scope>NUCLEOTIDE SEQUENCE</scope>
    <source>
        <strain evidence="2">Race5_Kim</strain>
    </source>
</reference>
<proteinExistence type="predicted"/>
<dbReference type="EMBL" id="CP090166">
    <property type="protein sequence ID" value="UJO15828.1"/>
    <property type="molecule type" value="Genomic_DNA"/>
</dbReference>
<dbReference type="RefSeq" id="XP_047760194.1">
    <property type="nucleotide sequence ID" value="XM_047904209.1"/>
</dbReference>
<dbReference type="AlphaFoldDB" id="A0A9Q8LEA2"/>
<name>A0A9Q8LEA2_PASFU</name>
<reference evidence="2" key="2">
    <citation type="journal article" date="2022" name="Microb. Genom.">
        <title>A chromosome-scale genome assembly of the tomato pathogen Cladosporium fulvum reveals a compartmentalized genome architecture and the presence of a dispensable chromosome.</title>
        <authorList>
            <person name="Zaccaron A.Z."/>
            <person name="Chen L.H."/>
            <person name="Samaras A."/>
            <person name="Stergiopoulos I."/>
        </authorList>
    </citation>
    <scope>NUCLEOTIDE SEQUENCE</scope>
    <source>
        <strain evidence="2">Race5_Kim</strain>
    </source>
</reference>
<evidence type="ECO:0000256" key="1">
    <source>
        <dbReference type="SAM" id="MobiDB-lite"/>
    </source>
</evidence>
<sequence>MDDQGPPPTTFEAILDIAPPSPQPESSWSPLRMHQTLTLLDALRTERGYLKEVYDDAVRNNDLAFQAELRAELSSNRETTAELENLLTLVDHRVLSPGDPRPDHIGLAFKLAGVGPEAPGGEYYGTGYDNGPDKFEGETIEIDLSGVVALWNSSALNSWVDEEVGPKGESAD</sequence>
<organism evidence="2 3">
    <name type="scientific">Passalora fulva</name>
    <name type="common">Tomato leaf mold</name>
    <name type="synonym">Cladosporium fulvum</name>
    <dbReference type="NCBI Taxonomy" id="5499"/>
    <lineage>
        <taxon>Eukaryota</taxon>
        <taxon>Fungi</taxon>
        <taxon>Dikarya</taxon>
        <taxon>Ascomycota</taxon>
        <taxon>Pezizomycotina</taxon>
        <taxon>Dothideomycetes</taxon>
        <taxon>Dothideomycetidae</taxon>
        <taxon>Mycosphaerellales</taxon>
        <taxon>Mycosphaerellaceae</taxon>
        <taxon>Fulvia</taxon>
    </lineage>
</organism>